<evidence type="ECO:0000256" key="2">
    <source>
        <dbReference type="ARBA" id="ARBA00008653"/>
    </source>
</evidence>
<evidence type="ECO:0000259" key="17">
    <source>
        <dbReference type="PROSITE" id="PS50886"/>
    </source>
</evidence>
<comment type="similarity">
    <text evidence="2 15">Belongs to the phenylalanyl-tRNA synthetase beta subunit family. Type 1 subfamily.</text>
</comment>
<keyword evidence="21" id="KW-1185">Reference proteome</keyword>
<keyword evidence="7 15" id="KW-0479">Metal-binding</keyword>
<dbReference type="Gene3D" id="3.50.40.10">
    <property type="entry name" value="Phenylalanyl-trna Synthetase, Chain B, domain 3"/>
    <property type="match status" value="1"/>
</dbReference>
<dbReference type="GO" id="GO:0004826">
    <property type="term" value="F:phenylalanine-tRNA ligase activity"/>
    <property type="evidence" value="ECO:0007669"/>
    <property type="project" value="UniProtKB-EC"/>
</dbReference>
<sequence length="803" mass="89548">MKISYNWLKQFLQIDWDAQKTGELLTDLGLEVEGISQFESVKGGLKGIVVGHVLTCEKHPNADRLKLTTVDVGQEAPLQIVCGAPNVTAGQKVPVATVGTTLYTKEGEAWVIKKGKIRGEVSQGMICAEDEIGLGESHDGIMVLNEELVPGTPCSKVFEIENDEVFEIGLTPNRSDAMSHFGVARDLKAGLEQKEIQKELVTPSVSNFSIDNRSLKVDIEVLESDLAPRYCGVTISNLVVQDSPDWLKNRLKAIGLAPINNVVDVTNYVLHELGQPLHAFDASKIKGNKVEVKTLPAGTKFTTLDEVERELHEDDLMICDAGSPMCIAGVFGGLHSGVTEHTTSIFLESAYFDPVSIRKTAKRHGLNTDASFRFERGIDINMTKYALKRAALLIREIAGGYITSEIADLFPKKPQERQVFLTFNKINSLIGQEIPQDTIKSILSALEIRINNVTESGLGLTIPTYRVDVTREVDVIEEILRVYGYNNIDFKEKLNASIAKSSRFENYRIQDVIGDTLAAKGFFEIMTNSLVSSDIASEDESAVQMLNPLSSDLSVLRNSMLHSGLQTVSYNHNRQKTDLKLFEFGKTYHKVDGNHQEKQHLAIFISGERTQSSWAVASKRSEFFYLKGIVENVFERLGIRDIDTKPLTDSDFAEGVSYVKNDKVLVSLGLVGKAALKRFDIKQEVFYADLDWDAILECVSTQNIAFKEIPKFPEVTRDFALLLDDSVSFQKVYDIAWNTEKKLLKKVNLFDVYTGKNLPDGKKSYAVSFTLMDEKKTLTDKQIEKIMGKLLSQYQKELGAELR</sequence>
<dbReference type="Proteomes" id="UP001355298">
    <property type="component" value="Unassembled WGS sequence"/>
</dbReference>
<keyword evidence="12 15" id="KW-0648">Protein biosynthesis</keyword>
<dbReference type="PANTHER" id="PTHR10947">
    <property type="entry name" value="PHENYLALANYL-TRNA SYNTHETASE BETA CHAIN AND LEUCINE-RICH REPEAT-CONTAINING PROTEIN 47"/>
    <property type="match status" value="1"/>
</dbReference>
<evidence type="ECO:0000313" key="20">
    <source>
        <dbReference type="EMBL" id="MEC4266462.1"/>
    </source>
</evidence>
<dbReference type="Gene3D" id="3.30.930.10">
    <property type="entry name" value="Bira Bifunctional Protein, Domain 2"/>
    <property type="match status" value="1"/>
</dbReference>
<dbReference type="Pfam" id="PF03484">
    <property type="entry name" value="B5"/>
    <property type="match status" value="1"/>
</dbReference>
<dbReference type="Gene3D" id="3.30.70.380">
    <property type="entry name" value="Ferrodoxin-fold anticodon-binding domain"/>
    <property type="match status" value="1"/>
</dbReference>
<dbReference type="InterPro" id="IPR045864">
    <property type="entry name" value="aa-tRNA-synth_II/BPL/LPL"/>
</dbReference>
<organism evidence="20 21">
    <name type="scientific">Flagellimonas halotolerans</name>
    <dbReference type="NCBI Taxonomy" id="3112164"/>
    <lineage>
        <taxon>Bacteria</taxon>
        <taxon>Pseudomonadati</taxon>
        <taxon>Bacteroidota</taxon>
        <taxon>Flavobacteriia</taxon>
        <taxon>Flavobacteriales</taxon>
        <taxon>Flavobacteriaceae</taxon>
        <taxon>Flagellimonas</taxon>
    </lineage>
</organism>
<evidence type="ECO:0000256" key="5">
    <source>
        <dbReference type="ARBA" id="ARBA00022555"/>
    </source>
</evidence>
<feature type="binding site" evidence="15">
    <location>
        <position position="468"/>
    </location>
    <ligand>
        <name>Mg(2+)</name>
        <dbReference type="ChEBI" id="CHEBI:18420"/>
        <note>shared with alpha subunit</note>
    </ligand>
</feature>
<keyword evidence="8 15" id="KW-0547">Nucleotide-binding</keyword>
<evidence type="ECO:0000256" key="13">
    <source>
        <dbReference type="ARBA" id="ARBA00023146"/>
    </source>
</evidence>
<dbReference type="SMART" id="SM00896">
    <property type="entry name" value="FDX-ACB"/>
    <property type="match status" value="1"/>
</dbReference>
<reference evidence="20 21" key="1">
    <citation type="submission" date="2024-01" db="EMBL/GenBank/DDBJ databases">
        <title>The strains designed SYSU M86414 and SYSU M84420 isolated from the marine sediment in San Sha City (Hainan Province, China).</title>
        <authorList>
            <person name="Guo D."/>
        </authorList>
    </citation>
    <scope>NUCLEOTIDE SEQUENCE [LARGE SCALE GENOMIC DNA]</scope>
    <source>
        <strain evidence="20 21">SYSU M84420</strain>
    </source>
</reference>
<evidence type="ECO:0000256" key="6">
    <source>
        <dbReference type="ARBA" id="ARBA00022598"/>
    </source>
</evidence>
<keyword evidence="5 16" id="KW-0820">tRNA-binding</keyword>
<evidence type="ECO:0000313" key="21">
    <source>
        <dbReference type="Proteomes" id="UP001355298"/>
    </source>
</evidence>
<proteinExistence type="inferred from homology"/>
<dbReference type="InterPro" id="IPR005147">
    <property type="entry name" value="tRNA_synthase_B5-dom"/>
</dbReference>
<dbReference type="Pfam" id="PF01588">
    <property type="entry name" value="tRNA_bind"/>
    <property type="match status" value="1"/>
</dbReference>
<dbReference type="InterPro" id="IPR005146">
    <property type="entry name" value="B3/B4_tRNA-bd"/>
</dbReference>
<evidence type="ECO:0000256" key="11">
    <source>
        <dbReference type="ARBA" id="ARBA00022884"/>
    </source>
</evidence>
<feature type="domain" description="TRNA-binding" evidence="17">
    <location>
        <begin position="42"/>
        <end position="155"/>
    </location>
</feature>
<dbReference type="NCBIfam" id="TIGR00472">
    <property type="entry name" value="pheT_bact"/>
    <property type="match status" value="1"/>
</dbReference>
<dbReference type="SUPFAM" id="SSF55681">
    <property type="entry name" value="Class II aaRS and biotin synthetases"/>
    <property type="match status" value="1"/>
</dbReference>
<dbReference type="Gene3D" id="3.30.56.10">
    <property type="match status" value="2"/>
</dbReference>
<keyword evidence="10 15" id="KW-0460">Magnesium</keyword>
<feature type="binding site" evidence="15">
    <location>
        <position position="478"/>
    </location>
    <ligand>
        <name>Mg(2+)</name>
        <dbReference type="ChEBI" id="CHEBI:18420"/>
        <note>shared with alpha subunit</note>
    </ligand>
</feature>
<evidence type="ECO:0000256" key="9">
    <source>
        <dbReference type="ARBA" id="ARBA00022840"/>
    </source>
</evidence>
<dbReference type="SMART" id="SM00873">
    <property type="entry name" value="B3_4"/>
    <property type="match status" value="1"/>
</dbReference>
<feature type="domain" description="FDX-ACB" evidence="18">
    <location>
        <begin position="710"/>
        <end position="803"/>
    </location>
</feature>
<dbReference type="EC" id="6.1.1.20" evidence="15"/>
<dbReference type="SUPFAM" id="SSF50249">
    <property type="entry name" value="Nucleic acid-binding proteins"/>
    <property type="match status" value="1"/>
</dbReference>
<comment type="caution">
    <text evidence="20">The sequence shown here is derived from an EMBL/GenBank/DDBJ whole genome shotgun (WGS) entry which is preliminary data.</text>
</comment>
<evidence type="ECO:0000256" key="14">
    <source>
        <dbReference type="ARBA" id="ARBA00049255"/>
    </source>
</evidence>
<dbReference type="RefSeq" id="WP_326279385.1">
    <property type="nucleotide sequence ID" value="NZ_JAYKYV010000014.1"/>
</dbReference>
<keyword evidence="13 15" id="KW-0030">Aminoacyl-tRNA synthetase</keyword>
<dbReference type="InterPro" id="IPR036690">
    <property type="entry name" value="Fdx_antiC-bd_sf"/>
</dbReference>
<name>A0ABU6ITL8_9FLAO</name>
<dbReference type="PROSITE" id="PS50886">
    <property type="entry name" value="TRBD"/>
    <property type="match status" value="1"/>
</dbReference>
<dbReference type="InterPro" id="IPR012340">
    <property type="entry name" value="NA-bd_OB-fold"/>
</dbReference>
<dbReference type="SUPFAM" id="SSF46955">
    <property type="entry name" value="Putative DNA-binding domain"/>
    <property type="match status" value="1"/>
</dbReference>
<evidence type="ECO:0000256" key="1">
    <source>
        <dbReference type="ARBA" id="ARBA00004496"/>
    </source>
</evidence>
<comment type="subunit">
    <text evidence="3 15">Tetramer of two alpha and two beta subunits.</text>
</comment>
<dbReference type="InterPro" id="IPR045060">
    <property type="entry name" value="Phe-tRNA-ligase_IIc_bsu"/>
</dbReference>
<dbReference type="Gene3D" id="2.40.50.140">
    <property type="entry name" value="Nucleic acid-binding proteins"/>
    <property type="match status" value="1"/>
</dbReference>
<dbReference type="PROSITE" id="PS51483">
    <property type="entry name" value="B5"/>
    <property type="match status" value="1"/>
</dbReference>
<evidence type="ECO:0000259" key="18">
    <source>
        <dbReference type="PROSITE" id="PS51447"/>
    </source>
</evidence>
<comment type="cofactor">
    <cofactor evidence="15">
        <name>Mg(2+)</name>
        <dbReference type="ChEBI" id="CHEBI:18420"/>
    </cofactor>
    <text evidence="15">Binds 2 magnesium ions per tetramer.</text>
</comment>
<keyword evidence="4 15" id="KW-0963">Cytoplasm</keyword>
<evidence type="ECO:0000256" key="10">
    <source>
        <dbReference type="ARBA" id="ARBA00022842"/>
    </source>
</evidence>
<dbReference type="NCBIfam" id="NF045760">
    <property type="entry name" value="YtpR"/>
    <property type="match status" value="1"/>
</dbReference>
<dbReference type="CDD" id="cd00769">
    <property type="entry name" value="PheRS_beta_core"/>
    <property type="match status" value="1"/>
</dbReference>
<dbReference type="SMART" id="SM00874">
    <property type="entry name" value="B5"/>
    <property type="match status" value="1"/>
</dbReference>
<dbReference type="InterPro" id="IPR041616">
    <property type="entry name" value="PheRS_beta_core"/>
</dbReference>
<dbReference type="PROSITE" id="PS51447">
    <property type="entry name" value="FDX_ACB"/>
    <property type="match status" value="1"/>
</dbReference>
<evidence type="ECO:0000256" key="8">
    <source>
        <dbReference type="ARBA" id="ARBA00022741"/>
    </source>
</evidence>
<dbReference type="Pfam" id="PF17759">
    <property type="entry name" value="tRNA_synthFbeta"/>
    <property type="match status" value="1"/>
</dbReference>
<evidence type="ECO:0000256" key="7">
    <source>
        <dbReference type="ARBA" id="ARBA00022723"/>
    </source>
</evidence>
<feature type="domain" description="B5" evidence="19">
    <location>
        <begin position="414"/>
        <end position="490"/>
    </location>
</feature>
<comment type="subcellular location">
    <subcellularLocation>
        <location evidence="1 15">Cytoplasm</location>
    </subcellularLocation>
</comment>
<accession>A0ABU6ITL8</accession>
<dbReference type="InterPro" id="IPR033714">
    <property type="entry name" value="tRNA_bind_bactPheRS"/>
</dbReference>
<keyword evidence="11 16" id="KW-0694">RNA-binding</keyword>
<dbReference type="Pfam" id="PF03483">
    <property type="entry name" value="B3_4"/>
    <property type="match status" value="1"/>
</dbReference>
<evidence type="ECO:0000256" key="3">
    <source>
        <dbReference type="ARBA" id="ARBA00011209"/>
    </source>
</evidence>
<comment type="catalytic activity">
    <reaction evidence="14 15">
        <text>tRNA(Phe) + L-phenylalanine + ATP = L-phenylalanyl-tRNA(Phe) + AMP + diphosphate + H(+)</text>
        <dbReference type="Rhea" id="RHEA:19413"/>
        <dbReference type="Rhea" id="RHEA-COMP:9668"/>
        <dbReference type="Rhea" id="RHEA-COMP:9699"/>
        <dbReference type="ChEBI" id="CHEBI:15378"/>
        <dbReference type="ChEBI" id="CHEBI:30616"/>
        <dbReference type="ChEBI" id="CHEBI:33019"/>
        <dbReference type="ChEBI" id="CHEBI:58095"/>
        <dbReference type="ChEBI" id="CHEBI:78442"/>
        <dbReference type="ChEBI" id="CHEBI:78531"/>
        <dbReference type="ChEBI" id="CHEBI:456215"/>
        <dbReference type="EC" id="6.1.1.20"/>
    </reaction>
</comment>
<evidence type="ECO:0000256" key="12">
    <source>
        <dbReference type="ARBA" id="ARBA00022917"/>
    </source>
</evidence>
<gene>
    <name evidence="15 20" type="primary">pheT</name>
    <name evidence="20" type="ORF">VOP03_13985</name>
</gene>
<dbReference type="InterPro" id="IPR005121">
    <property type="entry name" value="Fdx_antiC-bd"/>
</dbReference>
<protein>
    <recommendedName>
        <fullName evidence="15">Phenylalanine--tRNA ligase beta subunit</fullName>
        <ecNumber evidence="15">6.1.1.20</ecNumber>
    </recommendedName>
    <alternativeName>
        <fullName evidence="15">Phenylalanyl-tRNA synthetase beta subunit</fullName>
        <shortName evidence="15">PheRS</shortName>
    </alternativeName>
</protein>
<dbReference type="InterPro" id="IPR004532">
    <property type="entry name" value="Phe-tRNA-ligase_IIc_bsu_bact"/>
</dbReference>
<evidence type="ECO:0000256" key="16">
    <source>
        <dbReference type="PROSITE-ProRule" id="PRU00209"/>
    </source>
</evidence>
<dbReference type="InterPro" id="IPR020825">
    <property type="entry name" value="Phe-tRNA_synthase-like_B3/B4"/>
</dbReference>
<evidence type="ECO:0000256" key="15">
    <source>
        <dbReference type="HAMAP-Rule" id="MF_00283"/>
    </source>
</evidence>
<keyword evidence="9 15" id="KW-0067">ATP-binding</keyword>
<dbReference type="Pfam" id="PF03147">
    <property type="entry name" value="FDX-ACB"/>
    <property type="match status" value="1"/>
</dbReference>
<evidence type="ECO:0000259" key="19">
    <source>
        <dbReference type="PROSITE" id="PS51483"/>
    </source>
</evidence>
<feature type="binding site" evidence="15">
    <location>
        <position position="474"/>
    </location>
    <ligand>
        <name>Mg(2+)</name>
        <dbReference type="ChEBI" id="CHEBI:18420"/>
        <note>shared with alpha subunit</note>
    </ligand>
</feature>
<dbReference type="SUPFAM" id="SSF54991">
    <property type="entry name" value="Anticodon-binding domain of PheRS"/>
    <property type="match status" value="1"/>
</dbReference>
<dbReference type="PANTHER" id="PTHR10947:SF0">
    <property type="entry name" value="PHENYLALANINE--TRNA LIGASE BETA SUBUNIT"/>
    <property type="match status" value="1"/>
</dbReference>
<dbReference type="InterPro" id="IPR009061">
    <property type="entry name" value="DNA-bd_dom_put_sf"/>
</dbReference>
<dbReference type="InterPro" id="IPR002547">
    <property type="entry name" value="tRNA-bd_dom"/>
</dbReference>
<dbReference type="EMBL" id="JAYMGW010000014">
    <property type="protein sequence ID" value="MEC4266462.1"/>
    <property type="molecule type" value="Genomic_DNA"/>
</dbReference>
<evidence type="ECO:0000256" key="4">
    <source>
        <dbReference type="ARBA" id="ARBA00022490"/>
    </source>
</evidence>
<dbReference type="HAMAP" id="MF_00283">
    <property type="entry name" value="Phe_tRNA_synth_beta1"/>
    <property type="match status" value="1"/>
</dbReference>
<dbReference type="SUPFAM" id="SSF56037">
    <property type="entry name" value="PheT/TilS domain"/>
    <property type="match status" value="1"/>
</dbReference>
<dbReference type="CDD" id="cd02796">
    <property type="entry name" value="tRNA_bind_bactPheRS"/>
    <property type="match status" value="1"/>
</dbReference>
<keyword evidence="6 15" id="KW-0436">Ligase</keyword>
<feature type="binding site" evidence="15">
    <location>
        <position position="477"/>
    </location>
    <ligand>
        <name>Mg(2+)</name>
        <dbReference type="ChEBI" id="CHEBI:18420"/>
        <note>shared with alpha subunit</note>
    </ligand>
</feature>